<organism evidence="1 2">
    <name type="scientific">Aspergillus violaceofuscus (strain CBS 115571)</name>
    <dbReference type="NCBI Taxonomy" id="1450538"/>
    <lineage>
        <taxon>Eukaryota</taxon>
        <taxon>Fungi</taxon>
        <taxon>Dikarya</taxon>
        <taxon>Ascomycota</taxon>
        <taxon>Pezizomycotina</taxon>
        <taxon>Eurotiomycetes</taxon>
        <taxon>Eurotiomycetidae</taxon>
        <taxon>Eurotiales</taxon>
        <taxon>Aspergillaceae</taxon>
        <taxon>Aspergillus</taxon>
    </lineage>
</organism>
<name>A0A2V5HH33_ASPV1</name>
<dbReference type="EMBL" id="KZ825114">
    <property type="protein sequence ID" value="PYI21812.1"/>
    <property type="molecule type" value="Genomic_DNA"/>
</dbReference>
<sequence>MACGPRERSHTILILVIHIRSLLNQQNCILLALVSDGPDQDLAVSGIVEIKPRGDGLKKCAQVGQLRSRRTCSQFIMDLFDRLSSKELNQTIMASLERRLERRLTVAVLDVQARIPLQQQFDNVRMSFPCRPRYRCPLAFISHIHCGITLQ</sequence>
<protein>
    <submittedName>
        <fullName evidence="1">Uncharacterized protein</fullName>
    </submittedName>
</protein>
<proteinExistence type="predicted"/>
<dbReference type="Proteomes" id="UP000249829">
    <property type="component" value="Unassembled WGS sequence"/>
</dbReference>
<dbReference type="AlphaFoldDB" id="A0A2V5HH33"/>
<evidence type="ECO:0000313" key="1">
    <source>
        <dbReference type="EMBL" id="PYI21812.1"/>
    </source>
</evidence>
<keyword evidence="2" id="KW-1185">Reference proteome</keyword>
<accession>A0A2V5HH33</accession>
<reference evidence="1 2" key="1">
    <citation type="submission" date="2018-02" db="EMBL/GenBank/DDBJ databases">
        <title>The genomes of Aspergillus section Nigri reveals drivers in fungal speciation.</title>
        <authorList>
            <consortium name="DOE Joint Genome Institute"/>
            <person name="Vesth T.C."/>
            <person name="Nybo J."/>
            <person name="Theobald S."/>
            <person name="Brandl J."/>
            <person name="Frisvad J.C."/>
            <person name="Nielsen K.F."/>
            <person name="Lyhne E.K."/>
            <person name="Kogle M.E."/>
            <person name="Kuo A."/>
            <person name="Riley R."/>
            <person name="Clum A."/>
            <person name="Nolan M."/>
            <person name="Lipzen A."/>
            <person name="Salamov A."/>
            <person name="Henrissat B."/>
            <person name="Wiebenga A."/>
            <person name="De vries R.P."/>
            <person name="Grigoriev I.V."/>
            <person name="Mortensen U.H."/>
            <person name="Andersen M.R."/>
            <person name="Baker S.E."/>
        </authorList>
    </citation>
    <scope>NUCLEOTIDE SEQUENCE [LARGE SCALE GENOMIC DNA]</scope>
    <source>
        <strain evidence="1 2">CBS 115571</strain>
    </source>
</reference>
<gene>
    <name evidence="1" type="ORF">BO99DRAFT_51121</name>
</gene>
<evidence type="ECO:0000313" key="2">
    <source>
        <dbReference type="Proteomes" id="UP000249829"/>
    </source>
</evidence>